<evidence type="ECO:0000313" key="2">
    <source>
        <dbReference type="EMBL" id="EFN53406.1"/>
    </source>
</evidence>
<dbReference type="KEGG" id="cvr:CHLNCDRAFT_137216"/>
<dbReference type="AlphaFoldDB" id="E1ZLI1"/>
<dbReference type="GeneID" id="17352782"/>
<feature type="region of interest" description="Disordered" evidence="1">
    <location>
        <begin position="179"/>
        <end position="320"/>
    </location>
</feature>
<gene>
    <name evidence="2" type="ORF">CHLNCDRAFT_137216</name>
</gene>
<evidence type="ECO:0000313" key="3">
    <source>
        <dbReference type="Proteomes" id="UP000008141"/>
    </source>
</evidence>
<accession>E1ZLI1</accession>
<feature type="region of interest" description="Disordered" evidence="1">
    <location>
        <begin position="45"/>
        <end position="107"/>
    </location>
</feature>
<reference evidence="2 3" key="1">
    <citation type="journal article" date="2010" name="Plant Cell">
        <title>The Chlorella variabilis NC64A genome reveals adaptation to photosymbiosis, coevolution with viruses, and cryptic sex.</title>
        <authorList>
            <person name="Blanc G."/>
            <person name="Duncan G."/>
            <person name="Agarkova I."/>
            <person name="Borodovsky M."/>
            <person name="Gurnon J."/>
            <person name="Kuo A."/>
            <person name="Lindquist E."/>
            <person name="Lucas S."/>
            <person name="Pangilinan J."/>
            <person name="Polle J."/>
            <person name="Salamov A."/>
            <person name="Terry A."/>
            <person name="Yamada T."/>
            <person name="Dunigan D.D."/>
            <person name="Grigoriev I.V."/>
            <person name="Claverie J.M."/>
            <person name="Van Etten J.L."/>
        </authorList>
    </citation>
    <scope>NUCLEOTIDE SEQUENCE [LARGE SCALE GENOMIC DNA]</scope>
    <source>
        <strain evidence="2 3">NC64A</strain>
    </source>
</reference>
<dbReference type="RefSeq" id="XP_005845508.1">
    <property type="nucleotide sequence ID" value="XM_005845446.1"/>
</dbReference>
<evidence type="ECO:0000256" key="1">
    <source>
        <dbReference type="SAM" id="MobiDB-lite"/>
    </source>
</evidence>
<feature type="compositionally biased region" description="Pro residues" evidence="1">
    <location>
        <begin position="208"/>
        <end position="224"/>
    </location>
</feature>
<sequence>MRSSSLMPGAFSGTLLESDLLAASAPGGGAPAFLGSSEDAGAACDPAIFLVDDPEPQGGPQAASTTSPPGVARNPAHASAPAPHPGAPQPASLMVPQGPQAASARDLLRELESSVDFILPGQSLDSLLLDAGDGWHNSPPAPSPGTPAAWQATSSSFPAIPEEAELALAQLQLAAPLPGVSMGADSLGTPAFTLPAPSPASMFVPVSAPAPSPAPTPAAAPPEPLSKLKLPGSPVATTDAGGSSSNSEAASPTASSASSLQGLPTGGGSAAYPRIASMPNLHLSLSEASSGSPAPAPRRRASGRSRAMPRSHSHSDLATGEAQGFTCTALGELERYNVPHLQFLTPPHLRKGKGGRQPAIDPRLDPSIDPKRARRIMANRLSAAKSKMKQKSVAQAEAQRAEMLRLQREGHLPEGEPMEVAQEAPAPRSR</sequence>
<dbReference type="EMBL" id="GL433852">
    <property type="protein sequence ID" value="EFN53406.1"/>
    <property type="molecule type" value="Genomic_DNA"/>
</dbReference>
<evidence type="ECO:0008006" key="4">
    <source>
        <dbReference type="Google" id="ProtNLM"/>
    </source>
</evidence>
<name>E1ZLI1_CHLVA</name>
<feature type="compositionally biased region" description="Low complexity" evidence="1">
    <location>
        <begin position="243"/>
        <end position="259"/>
    </location>
</feature>
<organism evidence="3">
    <name type="scientific">Chlorella variabilis</name>
    <name type="common">Green alga</name>
    <dbReference type="NCBI Taxonomy" id="554065"/>
    <lineage>
        <taxon>Eukaryota</taxon>
        <taxon>Viridiplantae</taxon>
        <taxon>Chlorophyta</taxon>
        <taxon>core chlorophytes</taxon>
        <taxon>Trebouxiophyceae</taxon>
        <taxon>Chlorellales</taxon>
        <taxon>Chlorellaceae</taxon>
        <taxon>Chlorella clade</taxon>
        <taxon>Chlorella</taxon>
    </lineage>
</organism>
<dbReference type="Proteomes" id="UP000008141">
    <property type="component" value="Unassembled WGS sequence"/>
</dbReference>
<dbReference type="eggNOG" id="ENOG502RRDW">
    <property type="taxonomic scope" value="Eukaryota"/>
</dbReference>
<feature type="compositionally biased region" description="Basic residues" evidence="1">
    <location>
        <begin position="297"/>
        <end position="312"/>
    </location>
</feature>
<keyword evidence="3" id="KW-1185">Reference proteome</keyword>
<dbReference type="OrthoDB" id="1435597at2759"/>
<dbReference type="InParanoid" id="E1ZLI1"/>
<protein>
    <recommendedName>
        <fullName evidence="4">BZIP domain-containing protein</fullName>
    </recommendedName>
</protein>
<feature type="region of interest" description="Disordered" evidence="1">
    <location>
        <begin position="345"/>
        <end position="369"/>
    </location>
</feature>
<feature type="region of interest" description="Disordered" evidence="1">
    <location>
        <begin position="406"/>
        <end position="430"/>
    </location>
</feature>
<proteinExistence type="predicted"/>